<evidence type="ECO:0000256" key="6">
    <source>
        <dbReference type="ARBA" id="ARBA00023136"/>
    </source>
</evidence>
<evidence type="ECO:0000313" key="10">
    <source>
        <dbReference type="RefSeq" id="XP_008481348.1"/>
    </source>
</evidence>
<evidence type="ECO:0000313" key="9">
    <source>
        <dbReference type="Proteomes" id="UP000079169"/>
    </source>
</evidence>
<comment type="similarity">
    <text evidence="2 8">Belongs to the mitochondrial carrier (TC 2.A.29) family.</text>
</comment>
<dbReference type="PRINTS" id="PR00926">
    <property type="entry name" value="MITOCARRIER"/>
</dbReference>
<evidence type="ECO:0000256" key="3">
    <source>
        <dbReference type="ARBA" id="ARBA00022448"/>
    </source>
</evidence>
<dbReference type="RefSeq" id="XP_008481348.1">
    <property type="nucleotide sequence ID" value="XM_008483126.3"/>
</dbReference>
<keyword evidence="5" id="KW-0677">Repeat</keyword>
<dbReference type="Proteomes" id="UP000079169">
    <property type="component" value="Unplaced"/>
</dbReference>
<name>A0A1S3DG78_DIACI</name>
<dbReference type="PROSITE" id="PS50920">
    <property type="entry name" value="SOLCAR"/>
    <property type="match status" value="2"/>
</dbReference>
<organism evidence="9 10">
    <name type="scientific">Diaphorina citri</name>
    <name type="common">Asian citrus psyllid</name>
    <dbReference type="NCBI Taxonomy" id="121845"/>
    <lineage>
        <taxon>Eukaryota</taxon>
        <taxon>Metazoa</taxon>
        <taxon>Ecdysozoa</taxon>
        <taxon>Arthropoda</taxon>
        <taxon>Hexapoda</taxon>
        <taxon>Insecta</taxon>
        <taxon>Pterygota</taxon>
        <taxon>Neoptera</taxon>
        <taxon>Paraneoptera</taxon>
        <taxon>Hemiptera</taxon>
        <taxon>Sternorrhyncha</taxon>
        <taxon>Psylloidea</taxon>
        <taxon>Psyllidae</taxon>
        <taxon>Diaphorininae</taxon>
        <taxon>Diaphorina</taxon>
    </lineage>
</organism>
<dbReference type="STRING" id="121845.A0A1S3DG78"/>
<dbReference type="KEGG" id="dci:103518067"/>
<keyword evidence="6 7" id="KW-0472">Membrane</keyword>
<dbReference type="GO" id="GO:0016020">
    <property type="term" value="C:membrane"/>
    <property type="evidence" value="ECO:0007669"/>
    <property type="project" value="UniProtKB-SubCell"/>
</dbReference>
<protein>
    <submittedName>
        <fullName evidence="10">Mitochondrial coenzyme A transporter SLC25A42</fullName>
    </submittedName>
</protein>
<keyword evidence="3 8" id="KW-0813">Transport</keyword>
<dbReference type="Gene3D" id="1.50.40.10">
    <property type="entry name" value="Mitochondrial carrier domain"/>
    <property type="match status" value="3"/>
</dbReference>
<dbReference type="InterPro" id="IPR018108">
    <property type="entry name" value="MCP_transmembrane"/>
</dbReference>
<sequence length="294" mass="33082">MSSVDRKLTTFEMVISSLVAGGIAGALAKTTIAPLDRTKINFQISNSPFSFGDAINFMIKSYKTEGITSLWRGNSATLARIIPHGALQFTAHEQWKRILHVDNTVDSSNKQNLYNRFLAGSLAGVTSQSITYPLDLARARMAVTVKAEYKSLIEVSTFLNNENQRRMQTSSITKKRADTILGVLRDIYREEGVRQGFFKGLSMNWIKGPIALTRTRFVRRRMQTSSITKKRADTILGVLRDIYREEGVRQGFFKGLSMNWIKGPIAVGISFATYDFIYEALTKFFLISHQPSQS</sequence>
<dbReference type="PaxDb" id="121845-A0A1S3DG78"/>
<evidence type="ECO:0000256" key="7">
    <source>
        <dbReference type="PROSITE-ProRule" id="PRU00282"/>
    </source>
</evidence>
<comment type="subcellular location">
    <subcellularLocation>
        <location evidence="1">Membrane</location>
        <topology evidence="1">Multi-pass membrane protein</topology>
    </subcellularLocation>
</comment>
<dbReference type="InterPro" id="IPR023395">
    <property type="entry name" value="MCP_dom_sf"/>
</dbReference>
<keyword evidence="4 7" id="KW-0812">Transmembrane</keyword>
<dbReference type="GeneID" id="103518067"/>
<dbReference type="Pfam" id="PF00153">
    <property type="entry name" value="Mito_carr"/>
    <property type="match status" value="4"/>
</dbReference>
<evidence type="ECO:0000256" key="4">
    <source>
        <dbReference type="ARBA" id="ARBA00022692"/>
    </source>
</evidence>
<accession>A0A1S3DG78</accession>
<dbReference type="CTD" id="42429"/>
<dbReference type="PANTHER" id="PTHR24089">
    <property type="entry name" value="SOLUTE CARRIER FAMILY 25"/>
    <property type="match status" value="1"/>
</dbReference>
<dbReference type="InterPro" id="IPR002067">
    <property type="entry name" value="MCP"/>
</dbReference>
<keyword evidence="9" id="KW-1185">Reference proteome</keyword>
<evidence type="ECO:0000256" key="1">
    <source>
        <dbReference type="ARBA" id="ARBA00004141"/>
    </source>
</evidence>
<dbReference type="OMA" id="VYERMKW"/>
<proteinExistence type="inferred from homology"/>
<evidence type="ECO:0000256" key="5">
    <source>
        <dbReference type="ARBA" id="ARBA00022737"/>
    </source>
</evidence>
<dbReference type="SUPFAM" id="SSF103506">
    <property type="entry name" value="Mitochondrial carrier"/>
    <property type="match status" value="1"/>
</dbReference>
<feature type="repeat" description="Solcar" evidence="7">
    <location>
        <begin position="12"/>
        <end position="98"/>
    </location>
</feature>
<gene>
    <name evidence="10" type="primary">LOC103518067</name>
</gene>
<dbReference type="GO" id="GO:0055085">
    <property type="term" value="P:transmembrane transport"/>
    <property type="evidence" value="ECO:0007669"/>
    <property type="project" value="InterPro"/>
</dbReference>
<feature type="repeat" description="Solcar" evidence="7">
    <location>
        <begin position="111"/>
        <end position="224"/>
    </location>
</feature>
<dbReference type="AlphaFoldDB" id="A0A1S3DG78"/>
<evidence type="ECO:0000256" key="2">
    <source>
        <dbReference type="ARBA" id="ARBA00006375"/>
    </source>
</evidence>
<reference evidence="10" key="1">
    <citation type="submission" date="2025-08" db="UniProtKB">
        <authorList>
            <consortium name="RefSeq"/>
        </authorList>
    </citation>
    <scope>IDENTIFICATION</scope>
</reference>
<evidence type="ECO:0000256" key="8">
    <source>
        <dbReference type="RuleBase" id="RU000488"/>
    </source>
</evidence>